<sequence>MVSHRPDHADLSQAARLLQLGAVRKSLEGPTYTGQLRLTVPTVGGLTAGRQLLQRSVSQRGFGTRDLAESGIPHIRDGGIRI</sequence>
<evidence type="ECO:0000313" key="1">
    <source>
        <dbReference type="EMBL" id="KAG8536398.1"/>
    </source>
</evidence>
<accession>A0AAV6YRJ2</accession>
<protein>
    <submittedName>
        <fullName evidence="1">Uncharacterized protein</fullName>
    </submittedName>
</protein>
<keyword evidence="2" id="KW-1185">Reference proteome</keyword>
<dbReference type="Proteomes" id="UP000824782">
    <property type="component" value="Unassembled WGS sequence"/>
</dbReference>
<dbReference type="AlphaFoldDB" id="A0AAV6YRJ2"/>
<dbReference type="EMBL" id="WNYA01044239">
    <property type="protein sequence ID" value="KAG8536398.1"/>
    <property type="molecule type" value="Genomic_DNA"/>
</dbReference>
<organism evidence="1 2">
    <name type="scientific">Engystomops pustulosus</name>
    <name type="common">Tungara frog</name>
    <name type="synonym">Physalaemus pustulosus</name>
    <dbReference type="NCBI Taxonomy" id="76066"/>
    <lineage>
        <taxon>Eukaryota</taxon>
        <taxon>Metazoa</taxon>
        <taxon>Chordata</taxon>
        <taxon>Craniata</taxon>
        <taxon>Vertebrata</taxon>
        <taxon>Euteleostomi</taxon>
        <taxon>Amphibia</taxon>
        <taxon>Batrachia</taxon>
        <taxon>Anura</taxon>
        <taxon>Neobatrachia</taxon>
        <taxon>Hyloidea</taxon>
        <taxon>Leptodactylidae</taxon>
        <taxon>Leiuperinae</taxon>
        <taxon>Engystomops</taxon>
    </lineage>
</organism>
<name>A0AAV6YRJ2_ENGPU</name>
<evidence type="ECO:0000313" key="2">
    <source>
        <dbReference type="Proteomes" id="UP000824782"/>
    </source>
</evidence>
<gene>
    <name evidence="1" type="ORF">GDO81_026432</name>
</gene>
<reference evidence="1" key="1">
    <citation type="thesis" date="2020" institute="ProQuest LLC" country="789 East Eisenhower Parkway, Ann Arbor, MI, USA">
        <title>Comparative Genomics and Chromosome Evolution.</title>
        <authorList>
            <person name="Mudd A.B."/>
        </authorList>
    </citation>
    <scope>NUCLEOTIDE SEQUENCE</scope>
    <source>
        <strain evidence="1">237g6f4</strain>
        <tissue evidence="1">Blood</tissue>
    </source>
</reference>
<proteinExistence type="predicted"/>
<comment type="caution">
    <text evidence="1">The sequence shown here is derived from an EMBL/GenBank/DDBJ whole genome shotgun (WGS) entry which is preliminary data.</text>
</comment>